<reference evidence="6" key="1">
    <citation type="journal article" date="2014" name="Int. J. Syst. Evol. Microbiol.">
        <title>Complete genome sequence of Corynebacterium casei LMG S-19264T (=DSM 44701T), isolated from a smear-ripened cheese.</title>
        <authorList>
            <consortium name="US DOE Joint Genome Institute (JGI-PGF)"/>
            <person name="Walter F."/>
            <person name="Albersmeier A."/>
            <person name="Kalinowski J."/>
            <person name="Ruckert C."/>
        </authorList>
    </citation>
    <scope>NUCLEOTIDE SEQUENCE</scope>
    <source>
        <strain evidence="6">KCTC 42249</strain>
    </source>
</reference>
<dbReference type="CDD" id="cd02856">
    <property type="entry name" value="E_set_GDE_Isoamylase_N"/>
    <property type="match status" value="1"/>
</dbReference>
<dbReference type="SUPFAM" id="SSF51011">
    <property type="entry name" value="Glycosyl hydrolase domain"/>
    <property type="match status" value="1"/>
</dbReference>
<comment type="similarity">
    <text evidence="1">Belongs to the glycosyl hydrolase 13 family.</text>
</comment>
<keyword evidence="2" id="KW-0378">Hydrolase</keyword>
<evidence type="ECO:0000259" key="5">
    <source>
        <dbReference type="SMART" id="SM00642"/>
    </source>
</evidence>
<dbReference type="InterPro" id="IPR017853">
    <property type="entry name" value="GH"/>
</dbReference>
<dbReference type="InterPro" id="IPR006047">
    <property type="entry name" value="GH13_cat_dom"/>
</dbReference>
<dbReference type="SUPFAM" id="SSF51445">
    <property type="entry name" value="(Trans)glycosidases"/>
    <property type="match status" value="1"/>
</dbReference>
<dbReference type="InterPro" id="IPR014756">
    <property type="entry name" value="Ig_E-set"/>
</dbReference>
<dbReference type="RefSeq" id="WP_189501213.1">
    <property type="nucleotide sequence ID" value="NZ_BMZQ01000001.1"/>
</dbReference>
<feature type="region of interest" description="Disordered" evidence="4">
    <location>
        <begin position="445"/>
        <end position="472"/>
    </location>
</feature>
<dbReference type="Gene3D" id="2.60.40.1180">
    <property type="entry name" value="Golgi alpha-mannosidase II"/>
    <property type="match status" value="1"/>
</dbReference>
<feature type="compositionally biased region" description="Basic and acidic residues" evidence="4">
    <location>
        <begin position="449"/>
        <end position="466"/>
    </location>
</feature>
<evidence type="ECO:0000256" key="1">
    <source>
        <dbReference type="ARBA" id="ARBA00008061"/>
    </source>
</evidence>
<comment type="caution">
    <text evidence="6">The sequence shown here is derived from an EMBL/GenBank/DDBJ whole genome shotgun (WGS) entry which is preliminary data.</text>
</comment>
<dbReference type="AlphaFoldDB" id="A0A8J3DM98"/>
<dbReference type="GO" id="GO:0004135">
    <property type="term" value="F:amylo-alpha-1,6-glucosidase activity"/>
    <property type="evidence" value="ECO:0007669"/>
    <property type="project" value="InterPro"/>
</dbReference>
<dbReference type="NCBIfam" id="TIGR02100">
    <property type="entry name" value="glgX_debranch"/>
    <property type="match status" value="1"/>
</dbReference>
<dbReference type="SMART" id="SM00642">
    <property type="entry name" value="Aamy"/>
    <property type="match status" value="1"/>
</dbReference>
<feature type="domain" description="Glycosyl hydrolase family 13 catalytic" evidence="5">
    <location>
        <begin position="144"/>
        <end position="544"/>
    </location>
</feature>
<dbReference type="EMBL" id="BMZQ01000001">
    <property type="protein sequence ID" value="GHD06177.1"/>
    <property type="molecule type" value="Genomic_DNA"/>
</dbReference>
<evidence type="ECO:0000313" key="7">
    <source>
        <dbReference type="Proteomes" id="UP000630142"/>
    </source>
</evidence>
<dbReference type="InterPro" id="IPR044505">
    <property type="entry name" value="GlgX_Isoamylase_N_E_set"/>
</dbReference>
<dbReference type="Proteomes" id="UP000630142">
    <property type="component" value="Unassembled WGS sequence"/>
</dbReference>
<evidence type="ECO:0000313" key="6">
    <source>
        <dbReference type="EMBL" id="GHD06177.1"/>
    </source>
</evidence>
<dbReference type="InterPro" id="IPR011837">
    <property type="entry name" value="Glycogen_debranch_GlgX"/>
</dbReference>
<accession>A0A8J3DM98</accession>
<sequence>MTLGAIPDEHGTRFAVWSGAAERIWVSLFDESGDHEVARHELSRGDDGVFALHVAGIGEGARYGFRADGPYDPTAGLWFDPAKLLNDPYALTIDRPYHYDPRLGARRDEGIDTASLMPKSIVIKLPPELDQQAPIFKPGGLIYELNVRGFTMQHPPVPEHKRGTIAALAEPVIIEHLQKLGVSAVELMPVHAWIDERHLPPLGLSNAWGYNPVSYFALDPRLAPGGLTELHETVAALREAGIGTILDVVFNHTGESDEQGPTLSLRGLDAQTYFRHRADGRLVNDTGTGNTLACDHPVVQRLVLESLRHFVLYAGVDGYRFDLAPILGRDAQGFSPQAELLQAMRQDPVLADRVLIAEPWDIGPNGYQLGNFPTTFLEWNDRYRDDIRRFWRGDGSLAALATRLSGSSDIFGRGDANETRSVNFIAAHDGMTLADLTAYAHKHNAANGEDNRDGHDDNLSWNHDVEGPSDDPAIQDARSRDIKAMLGTLFASTGTIMLTAGDELGRTQRGNNNAYAQDNEISWLDWKHADAELLAHAQTFSRFRRSFLDINAASFLRDADVSWQRPDGQAFTEGDWHDGQNRQLALIRKTDAARIAILINGADQPCTFALPHHGDLLWIAFDGVEAEEGRMACPSRSVVLAAERPVANALY</sequence>
<evidence type="ECO:0000256" key="3">
    <source>
        <dbReference type="ARBA" id="ARBA00023295"/>
    </source>
</evidence>
<dbReference type="CDD" id="cd11326">
    <property type="entry name" value="AmyAc_Glg_debranch"/>
    <property type="match status" value="1"/>
</dbReference>
<organism evidence="6 7">
    <name type="scientific">Tianweitania populi</name>
    <dbReference type="NCBI Taxonomy" id="1607949"/>
    <lineage>
        <taxon>Bacteria</taxon>
        <taxon>Pseudomonadati</taxon>
        <taxon>Pseudomonadota</taxon>
        <taxon>Alphaproteobacteria</taxon>
        <taxon>Hyphomicrobiales</taxon>
        <taxon>Phyllobacteriaceae</taxon>
        <taxon>Tianweitania</taxon>
    </lineage>
</organism>
<name>A0A8J3DM98_9HYPH</name>
<evidence type="ECO:0000256" key="2">
    <source>
        <dbReference type="ARBA" id="ARBA00022801"/>
    </source>
</evidence>
<dbReference type="GO" id="GO:0005980">
    <property type="term" value="P:glycogen catabolic process"/>
    <property type="evidence" value="ECO:0007669"/>
    <property type="project" value="InterPro"/>
</dbReference>
<protein>
    <submittedName>
        <fullName evidence="6">Glycogen operon protein GlgX homolog</fullName>
    </submittedName>
</protein>
<dbReference type="PANTHER" id="PTHR43002">
    <property type="entry name" value="GLYCOGEN DEBRANCHING ENZYME"/>
    <property type="match status" value="1"/>
</dbReference>
<dbReference type="InterPro" id="IPR013780">
    <property type="entry name" value="Glyco_hydro_b"/>
</dbReference>
<dbReference type="InterPro" id="IPR013783">
    <property type="entry name" value="Ig-like_fold"/>
</dbReference>
<dbReference type="Gene3D" id="2.60.40.10">
    <property type="entry name" value="Immunoglobulins"/>
    <property type="match status" value="1"/>
</dbReference>
<dbReference type="Pfam" id="PF02922">
    <property type="entry name" value="CBM_48"/>
    <property type="match status" value="1"/>
</dbReference>
<keyword evidence="7" id="KW-1185">Reference proteome</keyword>
<gene>
    <name evidence="6" type="ORF">GCM10016234_03200</name>
</gene>
<keyword evidence="3" id="KW-0326">Glycosidase</keyword>
<dbReference type="SUPFAM" id="SSF81296">
    <property type="entry name" value="E set domains"/>
    <property type="match status" value="1"/>
</dbReference>
<dbReference type="Gene3D" id="3.20.20.80">
    <property type="entry name" value="Glycosidases"/>
    <property type="match status" value="1"/>
</dbReference>
<evidence type="ECO:0000256" key="4">
    <source>
        <dbReference type="SAM" id="MobiDB-lite"/>
    </source>
</evidence>
<proteinExistence type="inferred from homology"/>
<reference evidence="6" key="2">
    <citation type="submission" date="2020-09" db="EMBL/GenBank/DDBJ databases">
        <authorList>
            <person name="Sun Q."/>
            <person name="Kim S."/>
        </authorList>
    </citation>
    <scope>NUCLEOTIDE SEQUENCE</scope>
    <source>
        <strain evidence="6">KCTC 42249</strain>
    </source>
</reference>
<dbReference type="InterPro" id="IPR004193">
    <property type="entry name" value="Glyco_hydro_13_N"/>
</dbReference>